<accession>A0AA86QEU3</accession>
<comment type="caution">
    <text evidence="2">The sequence shown here is derived from an EMBL/GenBank/DDBJ whole genome shotgun (WGS) entry which is preliminary data.</text>
</comment>
<reference evidence="2" key="1">
    <citation type="submission" date="2023-06" db="EMBL/GenBank/DDBJ databases">
        <authorList>
            <person name="Kurt Z."/>
        </authorList>
    </citation>
    <scope>NUCLEOTIDE SEQUENCE</scope>
</reference>
<feature type="coiled-coil region" evidence="1">
    <location>
        <begin position="48"/>
        <end position="144"/>
    </location>
</feature>
<reference evidence="3 4" key="2">
    <citation type="submission" date="2024-07" db="EMBL/GenBank/DDBJ databases">
        <authorList>
            <person name="Akdeniz Z."/>
        </authorList>
    </citation>
    <scope>NUCLEOTIDE SEQUENCE [LARGE SCALE GENOMIC DNA]</scope>
</reference>
<name>A0AA86QEU3_9EUKA</name>
<keyword evidence="1" id="KW-0175">Coiled coil</keyword>
<dbReference type="AlphaFoldDB" id="A0AA86QEU3"/>
<protein>
    <submittedName>
        <fullName evidence="3">Hypothetical_protein</fullName>
    </submittedName>
</protein>
<gene>
    <name evidence="3" type="ORF">HINF_LOCUS20655</name>
    <name evidence="2" type="ORF">HINF_LOCUS39472</name>
</gene>
<evidence type="ECO:0000313" key="4">
    <source>
        <dbReference type="Proteomes" id="UP001642409"/>
    </source>
</evidence>
<evidence type="ECO:0000256" key="1">
    <source>
        <dbReference type="SAM" id="Coils"/>
    </source>
</evidence>
<dbReference type="EMBL" id="CATOUU010000825">
    <property type="protein sequence ID" value="CAI9951827.1"/>
    <property type="molecule type" value="Genomic_DNA"/>
</dbReference>
<keyword evidence="4" id="KW-1185">Reference proteome</keyword>
<sequence>MPTLSAKELQHQYDLKLLEFKNLKMHAKQHQLKINENEIKFNDDQFYIQAQNEILKELITENERLKIQKQQIQEQNEQLEQQYQNEENEKELASLQFKQQNEMNQMNNSIQNEQNTLRRLKTELELCQEEVKILETQKQIVQRRLEQKSNFLNFITGQPTEQTKTAELHQVSYLDEEPDEMIEAM</sequence>
<dbReference type="EMBL" id="CAXDID020000055">
    <property type="protein sequence ID" value="CAL6007464.1"/>
    <property type="molecule type" value="Genomic_DNA"/>
</dbReference>
<evidence type="ECO:0000313" key="2">
    <source>
        <dbReference type="EMBL" id="CAI9951827.1"/>
    </source>
</evidence>
<dbReference type="Proteomes" id="UP001642409">
    <property type="component" value="Unassembled WGS sequence"/>
</dbReference>
<proteinExistence type="predicted"/>
<organism evidence="2">
    <name type="scientific">Hexamita inflata</name>
    <dbReference type="NCBI Taxonomy" id="28002"/>
    <lineage>
        <taxon>Eukaryota</taxon>
        <taxon>Metamonada</taxon>
        <taxon>Diplomonadida</taxon>
        <taxon>Hexamitidae</taxon>
        <taxon>Hexamitinae</taxon>
        <taxon>Hexamita</taxon>
    </lineage>
</organism>
<evidence type="ECO:0000313" key="3">
    <source>
        <dbReference type="EMBL" id="CAL6007464.1"/>
    </source>
</evidence>